<evidence type="ECO:0000256" key="10">
    <source>
        <dbReference type="ARBA" id="ARBA00023125"/>
    </source>
</evidence>
<dbReference type="GO" id="GO:0006269">
    <property type="term" value="P:DNA replication, synthesis of primer"/>
    <property type="evidence" value="ECO:0007669"/>
    <property type="project" value="UniProtKB-UniRule"/>
</dbReference>
<dbReference type="PANTHER" id="PTHR30313:SF2">
    <property type="entry name" value="DNA PRIMASE"/>
    <property type="match status" value="1"/>
</dbReference>
<evidence type="ECO:0000256" key="2">
    <source>
        <dbReference type="ARBA" id="ARBA00022515"/>
    </source>
</evidence>
<sequence>MPRIPDRFIDELLARVDIVEVVERRVPLKKAGREWTACCPFHNERSPSFFVSPQKQFFHCFGCGAHGSAIKFLMDYERMEFPDAVEELARTAGMEVPYEGGGERARDDFSELYAVLEEAARWFQRELPQSPLAQDYCARRGLDADTLQRFRIGWAPSGWDKLQRALGATPARLQLLEQAGLLASNEQGRRYDRFRERLMIPILDRRGRVIAFGGRIVAGAQPARADQAADAPARAAAAGDGPKYLNSPETALFHKGRELFALWQVRQAAGALPRVIVVEGYLDAIALHQHGLPQAVATLGTATTPEHTEMLFRATPDVVFCFDGDRAGRGAAWRALEATLPRLRDGRQAYFLFLPEGEDPDSLVRKEGGAAFAQRLATATPLSEYFFEHLAEDVNVATLDGRARLAERARPLLARLPDGAFRDLMQQALQARTGVSAPPAAAPTTPARAPARRASAVRRSLVREAIAVLLAEPALAAEVAPPWTFAASSQPGVALLIELLELVRARPGISVAALLEHFVGRSEADALHKLALIEFPEAHDLRSEFLGALAQLTRQAHAERLDQLTRKLQQEGLSAPEKSELQALHGMRRHGQA</sequence>
<dbReference type="InterPro" id="IPR030846">
    <property type="entry name" value="DnaG_bac"/>
</dbReference>
<keyword evidence="11 12" id="KW-0804">Transcription</keyword>
<dbReference type="Proteomes" id="UP000307749">
    <property type="component" value="Unassembled WGS sequence"/>
</dbReference>
<evidence type="ECO:0000256" key="3">
    <source>
        <dbReference type="ARBA" id="ARBA00022679"/>
    </source>
</evidence>
<keyword evidence="3 12" id="KW-0808">Transferase</keyword>
<dbReference type="Gene3D" id="3.90.980.10">
    <property type="entry name" value="DNA primase, catalytic core, N-terminal domain"/>
    <property type="match status" value="1"/>
</dbReference>
<comment type="caution">
    <text evidence="15">The sequence shown here is derived from an EMBL/GenBank/DDBJ whole genome shotgun (WGS) entry which is preliminary data.</text>
</comment>
<evidence type="ECO:0000256" key="6">
    <source>
        <dbReference type="ARBA" id="ARBA00022723"/>
    </source>
</evidence>
<dbReference type="SMART" id="SM00766">
    <property type="entry name" value="DnaG_DnaB_bind"/>
    <property type="match status" value="1"/>
</dbReference>
<comment type="similarity">
    <text evidence="12">Belongs to the DnaG primase family.</text>
</comment>
<keyword evidence="9" id="KW-0460">Magnesium</keyword>
<dbReference type="Gene3D" id="1.10.860.10">
    <property type="entry name" value="DNAb Helicase, Chain A"/>
    <property type="match status" value="1"/>
</dbReference>
<evidence type="ECO:0000256" key="4">
    <source>
        <dbReference type="ARBA" id="ARBA00022695"/>
    </source>
</evidence>
<dbReference type="SMART" id="SM00493">
    <property type="entry name" value="TOPRIM"/>
    <property type="match status" value="1"/>
</dbReference>
<feature type="zinc finger region" description="CHC2-type" evidence="12">
    <location>
        <begin position="39"/>
        <end position="63"/>
    </location>
</feature>
<dbReference type="Gene3D" id="3.40.1360.10">
    <property type="match status" value="1"/>
</dbReference>
<dbReference type="Pfam" id="PF08278">
    <property type="entry name" value="DnaG_DnaB_bind"/>
    <property type="match status" value="1"/>
</dbReference>
<dbReference type="InterPro" id="IPR016136">
    <property type="entry name" value="DNA_helicase_N/primase_C"/>
</dbReference>
<dbReference type="InterPro" id="IPR034151">
    <property type="entry name" value="TOPRIM_DnaG_bac"/>
</dbReference>
<evidence type="ECO:0000256" key="8">
    <source>
        <dbReference type="ARBA" id="ARBA00022833"/>
    </source>
</evidence>
<dbReference type="CDD" id="cd03364">
    <property type="entry name" value="TOPRIM_DnaG_primases"/>
    <property type="match status" value="1"/>
</dbReference>
<proteinExistence type="inferred from homology"/>
<gene>
    <name evidence="12" type="primary">dnaG</name>
    <name evidence="15" type="ORF">B1806_09810</name>
</gene>
<evidence type="ECO:0000259" key="14">
    <source>
        <dbReference type="PROSITE" id="PS50880"/>
    </source>
</evidence>
<evidence type="ECO:0000256" key="12">
    <source>
        <dbReference type="HAMAP-Rule" id="MF_00974"/>
    </source>
</evidence>
<evidence type="ECO:0000313" key="16">
    <source>
        <dbReference type="Proteomes" id="UP000307749"/>
    </source>
</evidence>
<keyword evidence="6 12" id="KW-0479">Metal-binding</keyword>
<accession>A0A4S3KM42</accession>
<comment type="domain">
    <text evidence="12">Contains an N-terminal zinc-binding domain, a central core domain that contains the primase activity, and a C-terminal DnaB-binding domain.</text>
</comment>
<evidence type="ECO:0000313" key="15">
    <source>
        <dbReference type="EMBL" id="THD09943.1"/>
    </source>
</evidence>
<dbReference type="Pfam" id="PF10410">
    <property type="entry name" value="DnaB_bind"/>
    <property type="match status" value="1"/>
</dbReference>
<dbReference type="Pfam" id="PF01807">
    <property type="entry name" value="Zn_ribbon_DnaG"/>
    <property type="match status" value="1"/>
</dbReference>
<keyword evidence="10 12" id="KW-0238">DNA-binding</keyword>
<dbReference type="Pfam" id="PF08275">
    <property type="entry name" value="DNAG_N"/>
    <property type="match status" value="1"/>
</dbReference>
<dbReference type="GO" id="GO:0000428">
    <property type="term" value="C:DNA-directed RNA polymerase complex"/>
    <property type="evidence" value="ECO:0007669"/>
    <property type="project" value="UniProtKB-KW"/>
</dbReference>
<evidence type="ECO:0000256" key="7">
    <source>
        <dbReference type="ARBA" id="ARBA00022771"/>
    </source>
</evidence>
<keyword evidence="4 12" id="KW-0548">Nucleotidyltransferase</keyword>
<comment type="cofactor">
    <cofactor evidence="12">
        <name>Zn(2+)</name>
        <dbReference type="ChEBI" id="CHEBI:29105"/>
    </cofactor>
    <text evidence="12">Binds 1 zinc ion per monomer.</text>
</comment>
<dbReference type="Gene3D" id="3.90.580.10">
    <property type="entry name" value="Zinc finger, CHC2-type domain"/>
    <property type="match status" value="1"/>
</dbReference>
<dbReference type="PANTHER" id="PTHR30313">
    <property type="entry name" value="DNA PRIMASE"/>
    <property type="match status" value="1"/>
</dbReference>
<dbReference type="InterPro" id="IPR002694">
    <property type="entry name" value="Znf_CHC2"/>
</dbReference>
<evidence type="ECO:0000256" key="11">
    <source>
        <dbReference type="ARBA" id="ARBA00023163"/>
    </source>
</evidence>
<dbReference type="FunFam" id="3.90.580.10:FF:000001">
    <property type="entry name" value="DNA primase"/>
    <property type="match status" value="1"/>
</dbReference>
<protein>
    <recommendedName>
        <fullName evidence="12">DNA primase</fullName>
        <ecNumber evidence="12">2.7.7.101</ecNumber>
    </recommendedName>
</protein>
<dbReference type="GO" id="GO:1990077">
    <property type="term" value="C:primosome complex"/>
    <property type="evidence" value="ECO:0007669"/>
    <property type="project" value="UniProtKB-KW"/>
</dbReference>
<dbReference type="GO" id="GO:0003677">
    <property type="term" value="F:DNA binding"/>
    <property type="evidence" value="ECO:0007669"/>
    <property type="project" value="UniProtKB-KW"/>
</dbReference>
<dbReference type="SUPFAM" id="SSF56731">
    <property type="entry name" value="DNA primase core"/>
    <property type="match status" value="1"/>
</dbReference>
<dbReference type="OrthoDB" id="9803773at2"/>
<comment type="function">
    <text evidence="12">RNA polymerase that catalyzes the synthesis of short RNA molecules used as primers for DNA polymerase during DNA replication.</text>
</comment>
<evidence type="ECO:0000256" key="1">
    <source>
        <dbReference type="ARBA" id="ARBA00022478"/>
    </source>
</evidence>
<evidence type="ECO:0000256" key="9">
    <source>
        <dbReference type="ARBA" id="ARBA00022842"/>
    </source>
</evidence>
<dbReference type="InterPro" id="IPR050219">
    <property type="entry name" value="DnaG_primase"/>
</dbReference>
<dbReference type="GO" id="GO:0005737">
    <property type="term" value="C:cytoplasm"/>
    <property type="evidence" value="ECO:0007669"/>
    <property type="project" value="TreeGrafter"/>
</dbReference>
<dbReference type="HAMAP" id="MF_00974">
    <property type="entry name" value="DNA_primase_DnaG"/>
    <property type="match status" value="1"/>
</dbReference>
<keyword evidence="2 12" id="KW-0639">Primosome</keyword>
<name>A0A4S3KM42_9GAMM</name>
<dbReference type="GO" id="GO:0003899">
    <property type="term" value="F:DNA-directed RNA polymerase activity"/>
    <property type="evidence" value="ECO:0007669"/>
    <property type="project" value="UniProtKB-UniRule"/>
</dbReference>
<dbReference type="SUPFAM" id="SSF117023">
    <property type="entry name" value="DNA primase DnaG, C-terminal domain"/>
    <property type="match status" value="1"/>
</dbReference>
<dbReference type="InterPro" id="IPR013173">
    <property type="entry name" value="DNA_primase_DnaG_DnaB-bd_dom"/>
</dbReference>
<dbReference type="Gene3D" id="1.20.50.20">
    <property type="entry name" value="DnaG, RNA polymerase domain, helical bundle"/>
    <property type="match status" value="1"/>
</dbReference>
<dbReference type="InterPro" id="IPR006171">
    <property type="entry name" value="TOPRIM_dom"/>
</dbReference>
<dbReference type="FunFam" id="3.40.1360.10:FF:000002">
    <property type="entry name" value="DNA primase"/>
    <property type="match status" value="1"/>
</dbReference>
<organism evidence="15 16">
    <name type="scientific">Metallibacterium scheffleri</name>
    <dbReference type="NCBI Taxonomy" id="993689"/>
    <lineage>
        <taxon>Bacteria</taxon>
        <taxon>Pseudomonadati</taxon>
        <taxon>Pseudomonadota</taxon>
        <taxon>Gammaproteobacteria</taxon>
        <taxon>Lysobacterales</taxon>
        <taxon>Rhodanobacteraceae</taxon>
        <taxon>Metallibacterium</taxon>
    </lineage>
</organism>
<dbReference type="STRING" id="993689.GCA_002077135_00655"/>
<evidence type="ECO:0000256" key="13">
    <source>
        <dbReference type="SAM" id="MobiDB-lite"/>
    </source>
</evidence>
<reference evidence="15 16" key="1">
    <citation type="submission" date="2017-02" db="EMBL/GenBank/DDBJ databases">
        <title>Whole genome sequencing of Metallibacterium scheffleri DSM 24874 (T).</title>
        <authorList>
            <person name="Kumar S."/>
            <person name="Patil P."/>
            <person name="Patil P.B."/>
        </authorList>
    </citation>
    <scope>NUCLEOTIDE SEQUENCE [LARGE SCALE GENOMIC DNA]</scope>
    <source>
        <strain evidence="15 16">DSM 24874</strain>
    </source>
</reference>
<dbReference type="InterPro" id="IPR036977">
    <property type="entry name" value="DNA_primase_Znf_CHC2"/>
</dbReference>
<keyword evidence="1 12" id="KW-0240">DNA-directed RNA polymerase</keyword>
<dbReference type="EC" id="2.7.7.101" evidence="12"/>
<dbReference type="RefSeq" id="WP_081126057.1">
    <property type="nucleotide sequence ID" value="NZ_LDOS01000001.1"/>
</dbReference>
<dbReference type="SMART" id="SM00400">
    <property type="entry name" value="ZnF_CHCC"/>
    <property type="match status" value="1"/>
</dbReference>
<feature type="domain" description="Toprim" evidence="14">
    <location>
        <begin position="273"/>
        <end position="355"/>
    </location>
</feature>
<dbReference type="SUPFAM" id="SSF57783">
    <property type="entry name" value="Zinc beta-ribbon"/>
    <property type="match status" value="1"/>
</dbReference>
<dbReference type="GO" id="GO:0008270">
    <property type="term" value="F:zinc ion binding"/>
    <property type="evidence" value="ECO:0007669"/>
    <property type="project" value="UniProtKB-UniRule"/>
</dbReference>
<keyword evidence="5 12" id="KW-0235">DNA replication</keyword>
<keyword evidence="16" id="KW-1185">Reference proteome</keyword>
<dbReference type="InterPro" id="IPR013264">
    <property type="entry name" value="DNAG_N"/>
</dbReference>
<feature type="region of interest" description="Disordered" evidence="13">
    <location>
        <begin position="571"/>
        <end position="593"/>
    </location>
</feature>
<comment type="catalytic activity">
    <reaction evidence="12">
        <text>ssDNA + n NTP = ssDNA/pppN(pN)n-1 hybrid + (n-1) diphosphate.</text>
        <dbReference type="EC" id="2.7.7.101"/>
    </reaction>
</comment>
<dbReference type="InterPro" id="IPR019475">
    <property type="entry name" value="DNA_primase_DnaB-bd"/>
</dbReference>
<dbReference type="AlphaFoldDB" id="A0A4S3KM42"/>
<evidence type="ECO:0000256" key="5">
    <source>
        <dbReference type="ARBA" id="ARBA00022705"/>
    </source>
</evidence>
<dbReference type="PROSITE" id="PS50880">
    <property type="entry name" value="TOPRIM"/>
    <property type="match status" value="1"/>
</dbReference>
<keyword evidence="8 12" id="KW-0862">Zinc</keyword>
<comment type="subunit">
    <text evidence="12">Monomer. Interacts with DnaB.</text>
</comment>
<dbReference type="InterPro" id="IPR037068">
    <property type="entry name" value="DNA_primase_core_N_sf"/>
</dbReference>
<dbReference type="Pfam" id="PF13155">
    <property type="entry name" value="Toprim_2"/>
    <property type="match status" value="1"/>
</dbReference>
<dbReference type="EMBL" id="MWQO01000034">
    <property type="protein sequence ID" value="THD09943.1"/>
    <property type="molecule type" value="Genomic_DNA"/>
</dbReference>
<keyword evidence="7 12" id="KW-0863">Zinc-finger</keyword>